<proteinExistence type="predicted"/>
<keyword evidence="3" id="KW-1185">Reference proteome</keyword>
<sequence length="158" mass="17003">MPASSKTDLSLSKAEPISNGGRSSVIIYLRRGKPAAQQQLEREVRICESNSVDTNDSEEGGQGGTPGARAEIPLQPVVKTMDQFGTKCAFRQFGVLIYTHSHALVSVLTAVVIQAMSARAIDNKFADSKGPADEQAAESRVIELSGLKDVLMYCLTYI</sequence>
<accession>A0A2I0UHJ6</accession>
<gene>
    <name evidence="2" type="ORF">llap_4175</name>
</gene>
<dbReference type="EMBL" id="KZ505755">
    <property type="protein sequence ID" value="PKU45529.1"/>
    <property type="molecule type" value="Genomic_DNA"/>
</dbReference>
<reference evidence="3" key="2">
    <citation type="submission" date="2017-12" db="EMBL/GenBank/DDBJ databases">
        <title>Genome sequence of the Bar-tailed Godwit (Limosa lapponica baueri).</title>
        <authorList>
            <person name="Lima N.C.B."/>
            <person name="Parody-Merino A.M."/>
            <person name="Battley P.F."/>
            <person name="Fidler A.E."/>
            <person name="Prosdocimi F."/>
        </authorList>
    </citation>
    <scope>NUCLEOTIDE SEQUENCE [LARGE SCALE GENOMIC DNA]</scope>
</reference>
<protein>
    <submittedName>
        <fullName evidence="2">Protein pxr1-like</fullName>
    </submittedName>
</protein>
<organism evidence="2 3">
    <name type="scientific">Limosa lapponica baueri</name>
    <dbReference type="NCBI Taxonomy" id="1758121"/>
    <lineage>
        <taxon>Eukaryota</taxon>
        <taxon>Metazoa</taxon>
        <taxon>Chordata</taxon>
        <taxon>Craniata</taxon>
        <taxon>Vertebrata</taxon>
        <taxon>Euteleostomi</taxon>
        <taxon>Archelosauria</taxon>
        <taxon>Archosauria</taxon>
        <taxon>Dinosauria</taxon>
        <taxon>Saurischia</taxon>
        <taxon>Theropoda</taxon>
        <taxon>Coelurosauria</taxon>
        <taxon>Aves</taxon>
        <taxon>Neognathae</taxon>
        <taxon>Neoaves</taxon>
        <taxon>Charadriiformes</taxon>
        <taxon>Scolopacidae</taxon>
        <taxon>Limosa</taxon>
    </lineage>
</organism>
<reference evidence="3" key="1">
    <citation type="submission" date="2017-11" db="EMBL/GenBank/DDBJ databases">
        <authorList>
            <person name="Lima N.C."/>
            <person name="Parody-Merino A.M."/>
            <person name="Battley P.F."/>
            <person name="Fidler A.E."/>
            <person name="Prosdocimi F."/>
        </authorList>
    </citation>
    <scope>NUCLEOTIDE SEQUENCE [LARGE SCALE GENOMIC DNA]</scope>
</reference>
<feature type="region of interest" description="Disordered" evidence="1">
    <location>
        <begin position="48"/>
        <end position="70"/>
    </location>
</feature>
<dbReference type="AlphaFoldDB" id="A0A2I0UHJ6"/>
<evidence type="ECO:0000256" key="1">
    <source>
        <dbReference type="SAM" id="MobiDB-lite"/>
    </source>
</evidence>
<evidence type="ECO:0000313" key="2">
    <source>
        <dbReference type="EMBL" id="PKU45529.1"/>
    </source>
</evidence>
<dbReference type="Proteomes" id="UP000233556">
    <property type="component" value="Unassembled WGS sequence"/>
</dbReference>
<name>A0A2I0UHJ6_LIMLA</name>
<evidence type="ECO:0000313" key="3">
    <source>
        <dbReference type="Proteomes" id="UP000233556"/>
    </source>
</evidence>